<accession>A0A0M7A7U9</accession>
<dbReference type="AlphaFoldDB" id="A0A0M7A7U9"/>
<dbReference type="STRING" id="388408.LAX5112_02214"/>
<keyword evidence="2" id="KW-0472">Membrane</keyword>
<dbReference type="EMBL" id="CXWD01000007">
    <property type="protein sequence ID" value="CTQ69694.1"/>
    <property type="molecule type" value="Genomic_DNA"/>
</dbReference>
<keyword evidence="4" id="KW-1185">Reference proteome</keyword>
<sequence>MADEMETEPVSRICNDIRRHETANDRGWKIAILAGAVLLGLGDIVGSMLVDALGPALLHWAELVVLTPIAVWIICRAFFGHWPERIWPARFFRYGIGLAALGTYIFTLVTAIGPGLFPEALSGPHGPALYFEATGMLIILALTLSVWSRWTQSLPAFLGSSKTSSCSAPDCRPLSEEPARQEAETRAPNTWHRRPATARTDPDFHEASWPAAKDPAVRTSIFSDTALETTAILSGLAILAAVFFAGLIFFIDLPWWVRLAF</sequence>
<evidence type="ECO:0000256" key="2">
    <source>
        <dbReference type="SAM" id="Phobius"/>
    </source>
</evidence>
<keyword evidence="2" id="KW-1133">Transmembrane helix</keyword>
<evidence type="ECO:0000313" key="4">
    <source>
        <dbReference type="Proteomes" id="UP000053235"/>
    </source>
</evidence>
<feature type="region of interest" description="Disordered" evidence="1">
    <location>
        <begin position="159"/>
        <end position="208"/>
    </location>
</feature>
<reference evidence="4" key="1">
    <citation type="submission" date="2015-07" db="EMBL/GenBank/DDBJ databases">
        <authorList>
            <person name="Rodrigo-Torres Lidia"/>
            <person name="Arahal R.David."/>
        </authorList>
    </citation>
    <scope>NUCLEOTIDE SEQUENCE [LARGE SCALE GENOMIC DNA]</scope>
    <source>
        <strain evidence="4">CECT 5112</strain>
    </source>
</reference>
<dbReference type="Proteomes" id="UP000053235">
    <property type="component" value="Unassembled WGS sequence"/>
</dbReference>
<feature type="transmembrane region" description="Helical" evidence="2">
    <location>
        <begin position="231"/>
        <end position="251"/>
    </location>
</feature>
<keyword evidence="2" id="KW-0812">Transmembrane</keyword>
<feature type="transmembrane region" description="Helical" evidence="2">
    <location>
        <begin position="28"/>
        <end position="50"/>
    </location>
</feature>
<proteinExistence type="predicted"/>
<name>A0A0M7A7U9_9HYPH</name>
<protein>
    <submittedName>
        <fullName evidence="3">Uncharacterized protein</fullName>
    </submittedName>
</protein>
<evidence type="ECO:0000256" key="1">
    <source>
        <dbReference type="SAM" id="MobiDB-lite"/>
    </source>
</evidence>
<feature type="transmembrane region" description="Helical" evidence="2">
    <location>
        <begin position="56"/>
        <end position="79"/>
    </location>
</feature>
<dbReference type="RefSeq" id="WP_055671851.1">
    <property type="nucleotide sequence ID" value="NZ_CXWD01000007.1"/>
</dbReference>
<evidence type="ECO:0000313" key="3">
    <source>
        <dbReference type="EMBL" id="CTQ69694.1"/>
    </source>
</evidence>
<feature type="transmembrane region" description="Helical" evidence="2">
    <location>
        <begin position="91"/>
        <end position="117"/>
    </location>
</feature>
<feature type="transmembrane region" description="Helical" evidence="2">
    <location>
        <begin position="129"/>
        <end position="147"/>
    </location>
</feature>
<organism evidence="3 4">
    <name type="scientific">Roseibium alexandrii</name>
    <dbReference type="NCBI Taxonomy" id="388408"/>
    <lineage>
        <taxon>Bacteria</taxon>
        <taxon>Pseudomonadati</taxon>
        <taxon>Pseudomonadota</taxon>
        <taxon>Alphaproteobacteria</taxon>
        <taxon>Hyphomicrobiales</taxon>
        <taxon>Stappiaceae</taxon>
        <taxon>Roseibium</taxon>
    </lineage>
</organism>
<gene>
    <name evidence="3" type="ORF">LAX5112_02214</name>
</gene>
<feature type="compositionally biased region" description="Basic and acidic residues" evidence="1">
    <location>
        <begin position="173"/>
        <end position="185"/>
    </location>
</feature>